<dbReference type="Proteomes" id="UP000693892">
    <property type="component" value="Unassembled WGS sequence"/>
</dbReference>
<organism evidence="5 6">
    <name type="scientific">Leucobacter soli</name>
    <dbReference type="NCBI Taxonomy" id="2812850"/>
    <lineage>
        <taxon>Bacteria</taxon>
        <taxon>Bacillati</taxon>
        <taxon>Actinomycetota</taxon>
        <taxon>Actinomycetes</taxon>
        <taxon>Micrococcales</taxon>
        <taxon>Microbacteriaceae</taxon>
        <taxon>Leucobacter</taxon>
    </lineage>
</organism>
<dbReference type="PANTHER" id="PTHR30154">
    <property type="entry name" value="LEUCINE-RESPONSIVE REGULATORY PROTEIN"/>
    <property type="match status" value="1"/>
</dbReference>
<keyword evidence="2" id="KW-0238">DNA-binding</keyword>
<dbReference type="InterPro" id="IPR000485">
    <property type="entry name" value="AsnC-type_HTH_dom"/>
</dbReference>
<dbReference type="RefSeq" id="WP_218114711.1">
    <property type="nucleotide sequence ID" value="NZ_CAJVAP010000010.1"/>
</dbReference>
<dbReference type="Pfam" id="PF13404">
    <property type="entry name" value="HTH_AsnC-type"/>
    <property type="match status" value="2"/>
</dbReference>
<dbReference type="GO" id="GO:0043565">
    <property type="term" value="F:sequence-specific DNA binding"/>
    <property type="evidence" value="ECO:0007669"/>
    <property type="project" value="InterPro"/>
</dbReference>
<reference evidence="5" key="1">
    <citation type="submission" date="2021-06" db="EMBL/GenBank/DDBJ databases">
        <authorList>
            <person name="Criscuolo A."/>
        </authorList>
    </citation>
    <scope>NUCLEOTIDE SEQUENCE</scope>
    <source>
        <strain evidence="5">CIP111803</strain>
    </source>
</reference>
<dbReference type="AlphaFoldDB" id="A0A916JZ16"/>
<dbReference type="PANTHER" id="PTHR30154:SF34">
    <property type="entry name" value="TRANSCRIPTIONAL REGULATOR AZLB"/>
    <property type="match status" value="1"/>
</dbReference>
<keyword evidence="3" id="KW-0804">Transcription</keyword>
<dbReference type="GO" id="GO:0043200">
    <property type="term" value="P:response to amino acid"/>
    <property type="evidence" value="ECO:0007669"/>
    <property type="project" value="TreeGrafter"/>
</dbReference>
<keyword evidence="1" id="KW-0805">Transcription regulation</keyword>
<feature type="domain" description="HTH asnC-type" evidence="4">
    <location>
        <begin position="23"/>
        <end position="83"/>
    </location>
</feature>
<evidence type="ECO:0000256" key="1">
    <source>
        <dbReference type="ARBA" id="ARBA00023015"/>
    </source>
</evidence>
<dbReference type="Pfam" id="PF01037">
    <property type="entry name" value="AsnC_trans_reg"/>
    <property type="match status" value="2"/>
</dbReference>
<evidence type="ECO:0000256" key="2">
    <source>
        <dbReference type="ARBA" id="ARBA00023125"/>
    </source>
</evidence>
<comment type="caution">
    <text evidence="5">The sequence shown here is derived from an EMBL/GenBank/DDBJ whole genome shotgun (WGS) entry which is preliminary data.</text>
</comment>
<evidence type="ECO:0000313" key="6">
    <source>
        <dbReference type="Proteomes" id="UP000693892"/>
    </source>
</evidence>
<evidence type="ECO:0000256" key="3">
    <source>
        <dbReference type="ARBA" id="ARBA00023163"/>
    </source>
</evidence>
<evidence type="ECO:0000313" key="5">
    <source>
        <dbReference type="EMBL" id="CAG7608143.1"/>
    </source>
</evidence>
<dbReference type="EMBL" id="CAJVAP010000010">
    <property type="protein sequence ID" value="CAG7608143.1"/>
    <property type="molecule type" value="Genomic_DNA"/>
</dbReference>
<evidence type="ECO:0000259" key="4">
    <source>
        <dbReference type="PROSITE" id="PS50956"/>
    </source>
</evidence>
<proteinExistence type="predicted"/>
<sequence length="341" mass="37472">MLESLGVGAGSGGLGQRIPASELDRIDHALVFGLQKDGRASAAALARDLGLDQRTVRRRVERLLDEKVIRIAAVTDPRQLGYHSRALVCVKTSGSSDHGRLYQEIAALPEVDYFTVTSGRFDFQAEVFCADDVDLNRVISEEFRGRPEVQAVEVLYYLRLHYQNAWFGSIGTLYVKEGVRPFELDDVDYRLVSLLVADGRLTFDSLAAELGISETMVRKRYTALTRAGAMRVIAIANPLHLGYAATGWLAITCSASGSIGDIAEELTRIDEVSYVAITAGSYDIVVEVVCKTHEDLLSLIDSRVRPIAGIERTEMWLYLDLEYKALLPLQPPGAGRPTPGP</sequence>
<dbReference type="PROSITE" id="PS50956">
    <property type="entry name" value="HTH_ASNC_2"/>
    <property type="match status" value="2"/>
</dbReference>
<gene>
    <name evidence="5" type="ORF">LEUCIP111803_01086</name>
</gene>
<dbReference type="GO" id="GO:0005829">
    <property type="term" value="C:cytosol"/>
    <property type="evidence" value="ECO:0007669"/>
    <property type="project" value="TreeGrafter"/>
</dbReference>
<feature type="domain" description="HTH asnC-type" evidence="4">
    <location>
        <begin position="184"/>
        <end position="244"/>
    </location>
</feature>
<dbReference type="InterPro" id="IPR019888">
    <property type="entry name" value="Tscrpt_reg_AsnC-like"/>
</dbReference>
<dbReference type="InterPro" id="IPR019887">
    <property type="entry name" value="Tscrpt_reg_AsnC/Lrp_C"/>
</dbReference>
<keyword evidence="6" id="KW-1185">Reference proteome</keyword>
<protein>
    <recommendedName>
        <fullName evidence="4">HTH asnC-type domain-containing protein</fullName>
    </recommendedName>
</protein>
<dbReference type="SMART" id="SM00344">
    <property type="entry name" value="HTH_ASNC"/>
    <property type="match status" value="2"/>
</dbReference>
<accession>A0A916JZ16</accession>
<name>A0A916JZ16_9MICO</name>